<proteinExistence type="predicted"/>
<sequence>MEWPWTFIVSIYSITLTKRQEAPHPPPRGPLPNSPFLELPIEVHHIIGDYLEPSDVLAVIQTSVQNRNAHMYNYLASIGVLSIHNGITRVRLSKAHIPPSAFSLVQQLPAFKTPRWSLACDIFHFINNIAAISMLFVAQPNLTAVALSYRGVEQHLLQSPLFHQALAFLGSQPHHDCRLLKVTPIHTREAVPRNEAVPRRFNSPHNDIDNWSPGALCLGHPEDAIPPIPFFPVLENLVVHMACFRVPPLSRLLRRPLYSQKLSNLSVMGLQVASQAEAAAIDNYLPYSPYLKSLALYADPGFPYPPNQHLCLVPDLFKKVPALKRLDTPPSPEVFGGLTDLLKLQDGQHRPLRVHLNFMKTCSPTSFRFCHETDKVWPCIGGFAQSLHNADGATMVVHLPAAFNIHFKGMASNPRSNCSCFRSIGDISTPIRGISTLVIKHANICVSVVHAIETAVQISRLFSDVGTGAISARGKRSEGLSSPSLLERLPRSVAKFRVGSVVYERRSVGKWAKSS</sequence>
<accession>A0A8H6HGX1</accession>
<evidence type="ECO:0000313" key="2">
    <source>
        <dbReference type="Proteomes" id="UP000521943"/>
    </source>
</evidence>
<keyword evidence="2" id="KW-1185">Reference proteome</keyword>
<dbReference type="EMBL" id="JACGCI010000096">
    <property type="protein sequence ID" value="KAF6746062.1"/>
    <property type="molecule type" value="Genomic_DNA"/>
</dbReference>
<evidence type="ECO:0000313" key="1">
    <source>
        <dbReference type="EMBL" id="KAF6746062.1"/>
    </source>
</evidence>
<evidence type="ECO:0008006" key="3">
    <source>
        <dbReference type="Google" id="ProtNLM"/>
    </source>
</evidence>
<organism evidence="1 2">
    <name type="scientific">Ephemerocybe angulata</name>
    <dbReference type="NCBI Taxonomy" id="980116"/>
    <lineage>
        <taxon>Eukaryota</taxon>
        <taxon>Fungi</taxon>
        <taxon>Dikarya</taxon>
        <taxon>Basidiomycota</taxon>
        <taxon>Agaricomycotina</taxon>
        <taxon>Agaricomycetes</taxon>
        <taxon>Agaricomycetidae</taxon>
        <taxon>Agaricales</taxon>
        <taxon>Agaricineae</taxon>
        <taxon>Psathyrellaceae</taxon>
        <taxon>Ephemerocybe</taxon>
    </lineage>
</organism>
<dbReference type="AlphaFoldDB" id="A0A8H6HGX1"/>
<dbReference type="Proteomes" id="UP000521943">
    <property type="component" value="Unassembled WGS sequence"/>
</dbReference>
<reference evidence="1 2" key="1">
    <citation type="submission" date="2020-07" db="EMBL/GenBank/DDBJ databases">
        <title>Comparative genomics of pyrophilous fungi reveals a link between fire events and developmental genes.</title>
        <authorList>
            <consortium name="DOE Joint Genome Institute"/>
            <person name="Steindorff A.S."/>
            <person name="Carver A."/>
            <person name="Calhoun S."/>
            <person name="Stillman K."/>
            <person name="Liu H."/>
            <person name="Lipzen A."/>
            <person name="Pangilinan J."/>
            <person name="Labutti K."/>
            <person name="Bruns T.D."/>
            <person name="Grigoriev I.V."/>
        </authorList>
    </citation>
    <scope>NUCLEOTIDE SEQUENCE [LARGE SCALE GENOMIC DNA]</scope>
    <source>
        <strain evidence="1 2">CBS 144469</strain>
    </source>
</reference>
<comment type="caution">
    <text evidence="1">The sequence shown here is derived from an EMBL/GenBank/DDBJ whole genome shotgun (WGS) entry which is preliminary data.</text>
</comment>
<name>A0A8H6HGX1_9AGAR</name>
<gene>
    <name evidence="1" type="ORF">DFP72DRAFT_1076650</name>
</gene>
<protein>
    <recommendedName>
        <fullName evidence="3">F-box domain-containing protein</fullName>
    </recommendedName>
</protein>